<dbReference type="EMBL" id="FR824064">
    <property type="protein sequence ID" value="CCA16178.1"/>
    <property type="molecule type" value="Genomic_DNA"/>
</dbReference>
<organism evidence="1">
    <name type="scientific">Albugo laibachii Nc14</name>
    <dbReference type="NCBI Taxonomy" id="890382"/>
    <lineage>
        <taxon>Eukaryota</taxon>
        <taxon>Sar</taxon>
        <taxon>Stramenopiles</taxon>
        <taxon>Oomycota</taxon>
        <taxon>Peronosporomycetes</taxon>
        <taxon>Albuginales</taxon>
        <taxon>Albuginaceae</taxon>
        <taxon>Albugo</taxon>
    </lineage>
</organism>
<protein>
    <submittedName>
        <fullName evidence="1">AlNc14C19G1958 protein</fullName>
    </submittedName>
</protein>
<reference evidence="1" key="2">
    <citation type="submission" date="2011-02" db="EMBL/GenBank/DDBJ databases">
        <authorList>
            <person name="MacLean D."/>
        </authorList>
    </citation>
    <scope>NUCLEOTIDE SEQUENCE</scope>
</reference>
<proteinExistence type="predicted"/>
<dbReference type="AlphaFoldDB" id="F0W4Y8"/>
<evidence type="ECO:0000313" key="1">
    <source>
        <dbReference type="EMBL" id="CCA16178.1"/>
    </source>
</evidence>
<dbReference type="HOGENOM" id="CLU_2337889_0_0_1"/>
<name>F0W4Y8_9STRA</name>
<gene>
    <name evidence="1" type="primary">AlNc14C19G1958</name>
    <name evidence="1" type="ORF">ALNC14_023210</name>
</gene>
<sequence>MLREMVNKLSKPQYVFRMSSLLCGRNSAVHTMTHCALGELDPLESLDEAQCQMAEVARPSDHNTSNASICQLYDAPSSLWFPIKPDPLSHNLQSIGPM</sequence>
<accession>F0W4Y8</accession>
<reference evidence="1" key="1">
    <citation type="journal article" date="2011" name="PLoS Biol.">
        <title>Gene gain and loss during evolution of obligate parasitism in the white rust pathogen of Arabidopsis thaliana.</title>
        <authorList>
            <person name="Kemen E."/>
            <person name="Gardiner A."/>
            <person name="Schultz-Larsen T."/>
            <person name="Kemen A.C."/>
            <person name="Balmuth A.L."/>
            <person name="Robert-Seilaniantz A."/>
            <person name="Bailey K."/>
            <person name="Holub E."/>
            <person name="Studholme D.J."/>
            <person name="Maclean D."/>
            <person name="Jones J.D."/>
        </authorList>
    </citation>
    <scope>NUCLEOTIDE SEQUENCE</scope>
</reference>